<comment type="caution">
    <text evidence="4">The sequence shown here is derived from an EMBL/GenBank/DDBJ whole genome shotgun (WGS) entry which is preliminary data.</text>
</comment>
<sequence length="320" mass="34415">MKAAWYTENGGPEVLEYGDLPDPEVGAKTVLVRVEWISIEGGDLLNRIHVPPRTKPFVPGYQAAGIVEAVGAEVSRFAVGDRVMAFDWNGSHAELFAVPEHYAYAVPDGIDLRLASTIPVPFGTAHDSLFEYGDVAPGETVLVQGAAGGVGLSAVQLAAKAGATVIGTASGKDRLARIEPFGLHHGIDYTSEDIAERCREITGGKGVDMVLDLAGGRGKDKLVEALRPHGRYQVIGAAEGTLPTFNFFELIRKAMRVNGISFGRDMHTTRVRDMLADLTSKVASGELQMPVEREFPLSQVREAHTFVAEGHPFGRVLMKP</sequence>
<dbReference type="PANTHER" id="PTHR48106">
    <property type="entry name" value="QUINONE OXIDOREDUCTASE PIG3-RELATED"/>
    <property type="match status" value="1"/>
</dbReference>
<proteinExistence type="predicted"/>
<dbReference type="Gene3D" id="3.40.50.720">
    <property type="entry name" value="NAD(P)-binding Rossmann-like Domain"/>
    <property type="match status" value="1"/>
</dbReference>
<keyword evidence="2" id="KW-0560">Oxidoreductase</keyword>
<dbReference type="RefSeq" id="WP_179408044.1">
    <property type="nucleotide sequence ID" value="NZ_BMGF01000004.1"/>
</dbReference>
<dbReference type="InterPro" id="IPR036291">
    <property type="entry name" value="NAD(P)-bd_dom_sf"/>
</dbReference>
<dbReference type="SMART" id="SM00829">
    <property type="entry name" value="PKS_ER"/>
    <property type="match status" value="1"/>
</dbReference>
<organism evidence="4 5">
    <name type="scientific">Novosphingobium marinum</name>
    <dbReference type="NCBI Taxonomy" id="1514948"/>
    <lineage>
        <taxon>Bacteria</taxon>
        <taxon>Pseudomonadati</taxon>
        <taxon>Pseudomonadota</taxon>
        <taxon>Alphaproteobacteria</taxon>
        <taxon>Sphingomonadales</taxon>
        <taxon>Sphingomonadaceae</taxon>
        <taxon>Novosphingobium</taxon>
    </lineage>
</organism>
<dbReference type="SUPFAM" id="SSF50129">
    <property type="entry name" value="GroES-like"/>
    <property type="match status" value="1"/>
</dbReference>
<accession>A0A7Z0BTP0</accession>
<feature type="domain" description="Enoyl reductase (ER)" evidence="3">
    <location>
        <begin position="10"/>
        <end position="318"/>
    </location>
</feature>
<evidence type="ECO:0000313" key="5">
    <source>
        <dbReference type="Proteomes" id="UP000522081"/>
    </source>
</evidence>
<dbReference type="InterPro" id="IPR020843">
    <property type="entry name" value="ER"/>
</dbReference>
<dbReference type="Proteomes" id="UP000522081">
    <property type="component" value="Unassembled WGS sequence"/>
</dbReference>
<dbReference type="InterPro" id="IPR011032">
    <property type="entry name" value="GroES-like_sf"/>
</dbReference>
<evidence type="ECO:0000259" key="3">
    <source>
        <dbReference type="SMART" id="SM00829"/>
    </source>
</evidence>
<dbReference type="Pfam" id="PF08240">
    <property type="entry name" value="ADH_N"/>
    <property type="match status" value="1"/>
</dbReference>
<dbReference type="SUPFAM" id="SSF51735">
    <property type="entry name" value="NAD(P)-binding Rossmann-fold domains"/>
    <property type="match status" value="1"/>
</dbReference>
<keyword evidence="5" id="KW-1185">Reference proteome</keyword>
<dbReference type="AlphaFoldDB" id="A0A7Z0BTP0"/>
<evidence type="ECO:0000256" key="2">
    <source>
        <dbReference type="ARBA" id="ARBA00023002"/>
    </source>
</evidence>
<dbReference type="Gene3D" id="3.90.180.10">
    <property type="entry name" value="Medium-chain alcohol dehydrogenases, catalytic domain"/>
    <property type="match status" value="1"/>
</dbReference>
<keyword evidence="1" id="KW-0521">NADP</keyword>
<dbReference type="InterPro" id="IPR013154">
    <property type="entry name" value="ADH-like_N"/>
</dbReference>
<dbReference type="GO" id="GO:0070402">
    <property type="term" value="F:NADPH binding"/>
    <property type="evidence" value="ECO:0007669"/>
    <property type="project" value="TreeGrafter"/>
</dbReference>
<reference evidence="4 5" key="1">
    <citation type="submission" date="2020-07" db="EMBL/GenBank/DDBJ databases">
        <title>Genomic Encyclopedia of Type Strains, Phase IV (KMG-IV): sequencing the most valuable type-strain genomes for metagenomic binning, comparative biology and taxonomic classification.</title>
        <authorList>
            <person name="Goeker M."/>
        </authorList>
    </citation>
    <scope>NUCLEOTIDE SEQUENCE [LARGE SCALE GENOMIC DNA]</scope>
    <source>
        <strain evidence="4 5">DSM 29043</strain>
    </source>
</reference>
<evidence type="ECO:0000256" key="1">
    <source>
        <dbReference type="ARBA" id="ARBA00022857"/>
    </source>
</evidence>
<dbReference type="Pfam" id="PF00107">
    <property type="entry name" value="ADH_zinc_N"/>
    <property type="match status" value="1"/>
</dbReference>
<dbReference type="EMBL" id="JACBZF010000004">
    <property type="protein sequence ID" value="NYH96216.1"/>
    <property type="molecule type" value="Genomic_DNA"/>
</dbReference>
<evidence type="ECO:0000313" key="4">
    <source>
        <dbReference type="EMBL" id="NYH96216.1"/>
    </source>
</evidence>
<name>A0A7Z0BTP0_9SPHN</name>
<dbReference type="GO" id="GO:0016651">
    <property type="term" value="F:oxidoreductase activity, acting on NAD(P)H"/>
    <property type="evidence" value="ECO:0007669"/>
    <property type="project" value="TreeGrafter"/>
</dbReference>
<gene>
    <name evidence="4" type="ORF">FHS75_002548</name>
</gene>
<dbReference type="InterPro" id="IPR013149">
    <property type="entry name" value="ADH-like_C"/>
</dbReference>
<protein>
    <submittedName>
        <fullName evidence="4">NADPH:quinone reductase-like Zn-dependent oxidoreductase</fullName>
    </submittedName>
</protein>